<dbReference type="AlphaFoldDB" id="K1PMG9"/>
<dbReference type="InterPro" id="IPR007110">
    <property type="entry name" value="Ig-like_dom"/>
</dbReference>
<protein>
    <submittedName>
        <fullName evidence="1">Uncharacterized protein</fullName>
    </submittedName>
</protein>
<dbReference type="HOGENOM" id="CLU_909871_0_0_1"/>
<dbReference type="EMBL" id="JH815969">
    <property type="protein sequence ID" value="EKC22893.1"/>
    <property type="molecule type" value="Genomic_DNA"/>
</dbReference>
<sequence>MELLKNSSTTFETVVSVATGQTPKIQWKDTQLQGRATAIGNVDSPSSAQLRLKIDKNSVQCPTDFKMYMCKMSGFSATPFVVSRESNPITISFVVKPTVIEMPQVRILNACSDTPDRQFPVATAVQLTCYGEVGSDPSKTIRWCAQRIGEISFTGLPQTPTNSEASTSGCQYTRSSTITYNLTSQDTFTKFLCESGDTGLCGTGTAIQYVNISIEKTGTTNTCTADGRRHLLQQQIKRTVCQEQNGEEHYTKPVPKEDQPYTELNTYTELHTTNRQLETDQACSTPDHPYTALNAMQMTQTTSLLR</sequence>
<name>K1PMG9_MAGGI</name>
<proteinExistence type="predicted"/>
<gene>
    <name evidence="1" type="ORF">CGI_10001272</name>
</gene>
<dbReference type="InParanoid" id="K1PMG9"/>
<dbReference type="PROSITE" id="PS50835">
    <property type="entry name" value="IG_LIKE"/>
    <property type="match status" value="1"/>
</dbReference>
<reference evidence="1" key="1">
    <citation type="journal article" date="2012" name="Nature">
        <title>The oyster genome reveals stress adaptation and complexity of shell formation.</title>
        <authorList>
            <person name="Zhang G."/>
            <person name="Fang X."/>
            <person name="Guo X."/>
            <person name="Li L."/>
            <person name="Luo R."/>
            <person name="Xu F."/>
            <person name="Yang P."/>
            <person name="Zhang L."/>
            <person name="Wang X."/>
            <person name="Qi H."/>
            <person name="Xiong Z."/>
            <person name="Que H."/>
            <person name="Xie Y."/>
            <person name="Holland P.W."/>
            <person name="Paps J."/>
            <person name="Zhu Y."/>
            <person name="Wu F."/>
            <person name="Chen Y."/>
            <person name="Wang J."/>
            <person name="Peng C."/>
            <person name="Meng J."/>
            <person name="Yang L."/>
            <person name="Liu J."/>
            <person name="Wen B."/>
            <person name="Zhang N."/>
            <person name="Huang Z."/>
            <person name="Zhu Q."/>
            <person name="Feng Y."/>
            <person name="Mount A."/>
            <person name="Hedgecock D."/>
            <person name="Xu Z."/>
            <person name="Liu Y."/>
            <person name="Domazet-Loso T."/>
            <person name="Du Y."/>
            <person name="Sun X."/>
            <person name="Zhang S."/>
            <person name="Liu B."/>
            <person name="Cheng P."/>
            <person name="Jiang X."/>
            <person name="Li J."/>
            <person name="Fan D."/>
            <person name="Wang W."/>
            <person name="Fu W."/>
            <person name="Wang T."/>
            <person name="Wang B."/>
            <person name="Zhang J."/>
            <person name="Peng Z."/>
            <person name="Li Y."/>
            <person name="Li N."/>
            <person name="Wang J."/>
            <person name="Chen M."/>
            <person name="He Y."/>
            <person name="Tan F."/>
            <person name="Song X."/>
            <person name="Zheng Q."/>
            <person name="Huang R."/>
            <person name="Yang H."/>
            <person name="Du X."/>
            <person name="Chen L."/>
            <person name="Yang M."/>
            <person name="Gaffney P.M."/>
            <person name="Wang S."/>
            <person name="Luo L."/>
            <person name="She Z."/>
            <person name="Ming Y."/>
            <person name="Huang W."/>
            <person name="Zhang S."/>
            <person name="Huang B."/>
            <person name="Zhang Y."/>
            <person name="Qu T."/>
            <person name="Ni P."/>
            <person name="Miao G."/>
            <person name="Wang J."/>
            <person name="Wang Q."/>
            <person name="Steinberg C.E."/>
            <person name="Wang H."/>
            <person name="Li N."/>
            <person name="Qian L."/>
            <person name="Zhang G."/>
            <person name="Li Y."/>
            <person name="Yang H."/>
            <person name="Liu X."/>
            <person name="Wang J."/>
            <person name="Yin Y."/>
            <person name="Wang J."/>
        </authorList>
    </citation>
    <scope>NUCLEOTIDE SEQUENCE [LARGE SCALE GENOMIC DNA]</scope>
    <source>
        <strain evidence="1">05x7-T-G4-1.051#20</strain>
    </source>
</reference>
<accession>K1PMG9</accession>
<evidence type="ECO:0000313" key="1">
    <source>
        <dbReference type="EMBL" id="EKC22893.1"/>
    </source>
</evidence>
<organism evidence="1">
    <name type="scientific">Magallana gigas</name>
    <name type="common">Pacific oyster</name>
    <name type="synonym">Crassostrea gigas</name>
    <dbReference type="NCBI Taxonomy" id="29159"/>
    <lineage>
        <taxon>Eukaryota</taxon>
        <taxon>Metazoa</taxon>
        <taxon>Spiralia</taxon>
        <taxon>Lophotrochozoa</taxon>
        <taxon>Mollusca</taxon>
        <taxon>Bivalvia</taxon>
        <taxon>Autobranchia</taxon>
        <taxon>Pteriomorphia</taxon>
        <taxon>Ostreida</taxon>
        <taxon>Ostreoidea</taxon>
        <taxon>Ostreidae</taxon>
        <taxon>Magallana</taxon>
    </lineage>
</organism>